<name>A0A4U0YET2_9GAMM</name>
<dbReference type="Gene3D" id="2.60.40.4380">
    <property type="entry name" value="Translational regulator CsrA"/>
    <property type="match status" value="1"/>
</dbReference>
<sequence length="60" mass="6600">MLSLTRRTGETLIITAGEHTIEVTILQINGGQVRIGTEAPREVNIVRKEIAGRYPAKQQA</sequence>
<keyword evidence="1 5" id="KW-0963">Cytoplasm</keyword>
<proteinExistence type="inferred from homology"/>
<dbReference type="GO" id="GO:0006109">
    <property type="term" value="P:regulation of carbohydrate metabolic process"/>
    <property type="evidence" value="ECO:0007669"/>
    <property type="project" value="UniProtKB-UniRule"/>
</dbReference>
<dbReference type="InterPro" id="IPR003751">
    <property type="entry name" value="CsrA"/>
</dbReference>
<reference evidence="6 7" key="1">
    <citation type="submission" date="2019-04" db="EMBL/GenBank/DDBJ databases">
        <title>Crypto-aerobic microbial life in anoxic (sulfidic) marine sediments.</title>
        <authorList>
            <person name="Bhattacharya S."/>
            <person name="Roy C."/>
            <person name="Mondal N."/>
            <person name="Sarkar J."/>
            <person name="Mandal S."/>
            <person name="Rameez M.J."/>
            <person name="Ghosh W."/>
        </authorList>
    </citation>
    <scope>NUCLEOTIDE SEQUENCE [LARGE SCALE GENOMIC DNA]</scope>
    <source>
        <strain evidence="6 7">SBBB</strain>
    </source>
</reference>
<gene>
    <name evidence="5" type="primary">csrA</name>
    <name evidence="6" type="ORF">FA869_14740</name>
</gene>
<evidence type="ECO:0000313" key="7">
    <source>
        <dbReference type="Proteomes" id="UP000305198"/>
    </source>
</evidence>
<keyword evidence="3 5" id="KW-0694">RNA-binding</keyword>
<organism evidence="6 7">
    <name type="scientific">Halopseudomonas bauzanensis</name>
    <dbReference type="NCBI Taxonomy" id="653930"/>
    <lineage>
        <taxon>Bacteria</taxon>
        <taxon>Pseudomonadati</taxon>
        <taxon>Pseudomonadota</taxon>
        <taxon>Gammaproteobacteria</taxon>
        <taxon>Pseudomonadales</taxon>
        <taxon>Pseudomonadaceae</taxon>
        <taxon>Halopseudomonas</taxon>
    </lineage>
</organism>
<dbReference type="GO" id="GO:0045947">
    <property type="term" value="P:negative regulation of translational initiation"/>
    <property type="evidence" value="ECO:0007669"/>
    <property type="project" value="UniProtKB-UniRule"/>
</dbReference>
<evidence type="ECO:0000256" key="3">
    <source>
        <dbReference type="ARBA" id="ARBA00022884"/>
    </source>
</evidence>
<evidence type="ECO:0000256" key="2">
    <source>
        <dbReference type="ARBA" id="ARBA00022845"/>
    </source>
</evidence>
<dbReference type="InterPro" id="IPR036107">
    <property type="entry name" value="CsrA_sf"/>
</dbReference>
<protein>
    <recommendedName>
        <fullName evidence="5">Translational regulator CsrA</fullName>
    </recommendedName>
    <alternativeName>
        <fullName evidence="5">Carbon storage regulator</fullName>
    </alternativeName>
</protein>
<keyword evidence="5" id="KW-0678">Repressor</keyword>
<comment type="subunit">
    <text evidence="5">Homodimer; the beta-strands of each monomer intercalate to form a hydrophobic core, while the alpha-helices form wings that extend away from the core.</text>
</comment>
<dbReference type="PANTHER" id="PTHR34984:SF1">
    <property type="entry name" value="CARBON STORAGE REGULATOR"/>
    <property type="match status" value="1"/>
</dbReference>
<dbReference type="EMBL" id="SWAV01000005">
    <property type="protein sequence ID" value="TKA90372.1"/>
    <property type="molecule type" value="Genomic_DNA"/>
</dbReference>
<dbReference type="HAMAP" id="MF_00167">
    <property type="entry name" value="CsrA"/>
    <property type="match status" value="1"/>
</dbReference>
<evidence type="ECO:0000313" key="6">
    <source>
        <dbReference type="EMBL" id="TKA90372.1"/>
    </source>
</evidence>
<comment type="subcellular location">
    <subcellularLocation>
        <location evidence="5">Cytoplasm</location>
    </subcellularLocation>
</comment>
<comment type="caution">
    <text evidence="6">The sequence shown here is derived from an EMBL/GenBank/DDBJ whole genome shotgun (WGS) entry which is preliminary data.</text>
</comment>
<keyword evidence="2 5" id="KW-0810">Translation regulation</keyword>
<comment type="function">
    <text evidence="5">A key translational regulator that binds mRNA to regulate translation initiation and/or mRNA stability. Mediates global changes in gene expression, shifting from rapid growth to stress survival by linking envelope stress, the stringent response and the catabolite repression systems. Usually binds in the 5'-UTR; binding at or near the Shine-Dalgarno sequence prevents ribosome-binding, repressing translation, binding elsewhere in the 5'-UTR can activate translation and/or stabilize the mRNA. Its function is antagonized by small RNA(s).</text>
</comment>
<accession>A0A4U0YET2</accession>
<dbReference type="Proteomes" id="UP000305198">
    <property type="component" value="Unassembled WGS sequence"/>
</dbReference>
<evidence type="ECO:0000256" key="1">
    <source>
        <dbReference type="ARBA" id="ARBA00022490"/>
    </source>
</evidence>
<dbReference type="GO" id="GO:0045948">
    <property type="term" value="P:positive regulation of translational initiation"/>
    <property type="evidence" value="ECO:0007669"/>
    <property type="project" value="UniProtKB-UniRule"/>
</dbReference>
<dbReference type="GO" id="GO:0005829">
    <property type="term" value="C:cytosol"/>
    <property type="evidence" value="ECO:0007669"/>
    <property type="project" value="TreeGrafter"/>
</dbReference>
<dbReference type="GO" id="GO:0006402">
    <property type="term" value="P:mRNA catabolic process"/>
    <property type="evidence" value="ECO:0007669"/>
    <property type="project" value="InterPro"/>
</dbReference>
<evidence type="ECO:0000256" key="4">
    <source>
        <dbReference type="ARBA" id="ARBA00023159"/>
    </source>
</evidence>
<dbReference type="Pfam" id="PF02599">
    <property type="entry name" value="CsrA"/>
    <property type="match status" value="1"/>
</dbReference>
<keyword evidence="4 5" id="KW-0010">Activator</keyword>
<dbReference type="SUPFAM" id="SSF117130">
    <property type="entry name" value="CsrA-like"/>
    <property type="match status" value="1"/>
</dbReference>
<dbReference type="AlphaFoldDB" id="A0A4U0YET2"/>
<dbReference type="GO" id="GO:0048027">
    <property type="term" value="F:mRNA 5'-UTR binding"/>
    <property type="evidence" value="ECO:0007669"/>
    <property type="project" value="UniProtKB-UniRule"/>
</dbReference>
<dbReference type="PANTHER" id="PTHR34984">
    <property type="entry name" value="CARBON STORAGE REGULATOR"/>
    <property type="match status" value="1"/>
</dbReference>
<evidence type="ECO:0000256" key="5">
    <source>
        <dbReference type="HAMAP-Rule" id="MF_00167"/>
    </source>
</evidence>
<comment type="similarity">
    <text evidence="5">Belongs to the CsrA/RsmA family.</text>
</comment>
<dbReference type="RefSeq" id="WP_136869924.1">
    <property type="nucleotide sequence ID" value="NZ_SWAV01000005.1"/>
</dbReference>